<evidence type="ECO:0000313" key="2">
    <source>
        <dbReference type="Proteomes" id="UP000244005"/>
    </source>
</evidence>
<sequence length="133" mass="14953">MEGLNLTQPRPGSRRFRRLGWGCRIALLESANILQAFSTTSRQWQGLISSRRPEGRITGTTTESGDHTSDIRGGLVDYRLSTTVPQESKLLCFPCGAFPADAQGTLWCPGGHIWKLDSQRPSQFWKRRDFMPS</sequence>
<dbReference type="Proteomes" id="UP000244005">
    <property type="component" value="Unassembled WGS sequence"/>
</dbReference>
<name>A0A2R6XHH0_MARPO</name>
<keyword evidence="2" id="KW-1185">Reference proteome</keyword>
<dbReference type="AlphaFoldDB" id="A0A2R6XHH0"/>
<gene>
    <name evidence="1" type="ORF">MARPO_0014s0085</name>
</gene>
<proteinExistence type="predicted"/>
<reference evidence="2" key="1">
    <citation type="journal article" date="2017" name="Cell">
        <title>Insights into land plant evolution garnered from the Marchantia polymorpha genome.</title>
        <authorList>
            <person name="Bowman J.L."/>
            <person name="Kohchi T."/>
            <person name="Yamato K.T."/>
            <person name="Jenkins J."/>
            <person name="Shu S."/>
            <person name="Ishizaki K."/>
            <person name="Yamaoka S."/>
            <person name="Nishihama R."/>
            <person name="Nakamura Y."/>
            <person name="Berger F."/>
            <person name="Adam C."/>
            <person name="Aki S.S."/>
            <person name="Althoff F."/>
            <person name="Araki T."/>
            <person name="Arteaga-Vazquez M.A."/>
            <person name="Balasubrmanian S."/>
            <person name="Barry K."/>
            <person name="Bauer D."/>
            <person name="Boehm C.R."/>
            <person name="Briginshaw L."/>
            <person name="Caballero-Perez J."/>
            <person name="Catarino B."/>
            <person name="Chen F."/>
            <person name="Chiyoda S."/>
            <person name="Chovatia M."/>
            <person name="Davies K.M."/>
            <person name="Delmans M."/>
            <person name="Demura T."/>
            <person name="Dierschke T."/>
            <person name="Dolan L."/>
            <person name="Dorantes-Acosta A.E."/>
            <person name="Eklund D.M."/>
            <person name="Florent S.N."/>
            <person name="Flores-Sandoval E."/>
            <person name="Fujiyama A."/>
            <person name="Fukuzawa H."/>
            <person name="Galik B."/>
            <person name="Grimanelli D."/>
            <person name="Grimwood J."/>
            <person name="Grossniklaus U."/>
            <person name="Hamada T."/>
            <person name="Haseloff J."/>
            <person name="Hetherington A.J."/>
            <person name="Higo A."/>
            <person name="Hirakawa Y."/>
            <person name="Hundley H.N."/>
            <person name="Ikeda Y."/>
            <person name="Inoue K."/>
            <person name="Inoue S.I."/>
            <person name="Ishida S."/>
            <person name="Jia Q."/>
            <person name="Kakita M."/>
            <person name="Kanazawa T."/>
            <person name="Kawai Y."/>
            <person name="Kawashima T."/>
            <person name="Kennedy M."/>
            <person name="Kinose K."/>
            <person name="Kinoshita T."/>
            <person name="Kohara Y."/>
            <person name="Koide E."/>
            <person name="Komatsu K."/>
            <person name="Kopischke S."/>
            <person name="Kubo M."/>
            <person name="Kyozuka J."/>
            <person name="Lagercrantz U."/>
            <person name="Lin S.S."/>
            <person name="Lindquist E."/>
            <person name="Lipzen A.M."/>
            <person name="Lu C.W."/>
            <person name="De Luna E."/>
            <person name="Martienssen R.A."/>
            <person name="Minamino N."/>
            <person name="Mizutani M."/>
            <person name="Mizutani M."/>
            <person name="Mochizuki N."/>
            <person name="Monte I."/>
            <person name="Mosher R."/>
            <person name="Nagasaki H."/>
            <person name="Nakagami H."/>
            <person name="Naramoto S."/>
            <person name="Nishitani K."/>
            <person name="Ohtani M."/>
            <person name="Okamoto T."/>
            <person name="Okumura M."/>
            <person name="Phillips J."/>
            <person name="Pollak B."/>
            <person name="Reinders A."/>
            <person name="Rovekamp M."/>
            <person name="Sano R."/>
            <person name="Sawa S."/>
            <person name="Schmid M.W."/>
            <person name="Shirakawa M."/>
            <person name="Solano R."/>
            <person name="Spunde A."/>
            <person name="Suetsugu N."/>
            <person name="Sugano S."/>
            <person name="Sugiyama A."/>
            <person name="Sun R."/>
            <person name="Suzuki Y."/>
            <person name="Takenaka M."/>
            <person name="Takezawa D."/>
            <person name="Tomogane H."/>
            <person name="Tsuzuki M."/>
            <person name="Ueda T."/>
            <person name="Umeda M."/>
            <person name="Ward J.M."/>
            <person name="Watanabe Y."/>
            <person name="Yazaki K."/>
            <person name="Yokoyama R."/>
            <person name="Yoshitake Y."/>
            <person name="Yotsui I."/>
            <person name="Zachgo S."/>
            <person name="Schmutz J."/>
        </authorList>
    </citation>
    <scope>NUCLEOTIDE SEQUENCE [LARGE SCALE GENOMIC DNA]</scope>
    <source>
        <strain evidence="2">Tak-1</strain>
    </source>
</reference>
<evidence type="ECO:0000313" key="1">
    <source>
        <dbReference type="EMBL" id="PTQ45550.1"/>
    </source>
</evidence>
<dbReference type="EMBL" id="KZ772686">
    <property type="protein sequence ID" value="PTQ45550.1"/>
    <property type="molecule type" value="Genomic_DNA"/>
</dbReference>
<dbReference type="Gramene" id="Mp1g11410.1">
    <property type="protein sequence ID" value="Mp1g11410.1.cds1"/>
    <property type="gene ID" value="Mp1g11410"/>
</dbReference>
<protein>
    <submittedName>
        <fullName evidence="1">Uncharacterized protein</fullName>
    </submittedName>
</protein>
<organism evidence="1 2">
    <name type="scientific">Marchantia polymorpha</name>
    <name type="common">Common liverwort</name>
    <name type="synonym">Marchantia aquatica</name>
    <dbReference type="NCBI Taxonomy" id="3197"/>
    <lineage>
        <taxon>Eukaryota</taxon>
        <taxon>Viridiplantae</taxon>
        <taxon>Streptophyta</taxon>
        <taxon>Embryophyta</taxon>
        <taxon>Marchantiophyta</taxon>
        <taxon>Marchantiopsida</taxon>
        <taxon>Marchantiidae</taxon>
        <taxon>Marchantiales</taxon>
        <taxon>Marchantiaceae</taxon>
        <taxon>Marchantia</taxon>
    </lineage>
</organism>
<accession>A0A2R6XHH0</accession>